<comment type="caution">
    <text evidence="3">The sequence shown here is derived from an EMBL/GenBank/DDBJ whole genome shotgun (WGS) entry which is preliminary data.</text>
</comment>
<sequence>RPPPMHCPVSAPPGRASRPDRHRADRPDLLPMAPFISSLFLFIIATVTFVSTVLALVAVSVATPAVSQSVDEPS</sequence>
<evidence type="ECO:0000313" key="4">
    <source>
        <dbReference type="Proteomes" id="UP001314229"/>
    </source>
</evidence>
<evidence type="ECO:0000256" key="1">
    <source>
        <dbReference type="SAM" id="MobiDB-lite"/>
    </source>
</evidence>
<keyword evidence="4" id="KW-1185">Reference proteome</keyword>
<dbReference type="AlphaFoldDB" id="A0AAV1QL66"/>
<gene>
    <name evidence="3" type="ORF">FSCOSCO3_A035841</name>
</gene>
<feature type="transmembrane region" description="Helical" evidence="2">
    <location>
        <begin position="35"/>
        <end position="59"/>
    </location>
</feature>
<reference evidence="3 4" key="1">
    <citation type="submission" date="2024-01" db="EMBL/GenBank/DDBJ databases">
        <authorList>
            <person name="Alioto T."/>
            <person name="Alioto T."/>
            <person name="Gomez Garrido J."/>
        </authorList>
    </citation>
    <scope>NUCLEOTIDE SEQUENCE [LARGE SCALE GENOMIC DNA]</scope>
</reference>
<keyword evidence="2" id="KW-0472">Membrane</keyword>
<dbReference type="EMBL" id="CAWUFR010001743">
    <property type="protein sequence ID" value="CAK6984298.1"/>
    <property type="molecule type" value="Genomic_DNA"/>
</dbReference>
<keyword evidence="3" id="KW-0675">Receptor</keyword>
<evidence type="ECO:0000256" key="2">
    <source>
        <dbReference type="SAM" id="Phobius"/>
    </source>
</evidence>
<name>A0AAV1QL66_SCOSC</name>
<proteinExistence type="predicted"/>
<accession>A0AAV1QL66</accession>
<keyword evidence="2" id="KW-1133">Transmembrane helix</keyword>
<dbReference type="Proteomes" id="UP001314229">
    <property type="component" value="Unassembled WGS sequence"/>
</dbReference>
<feature type="non-terminal residue" evidence="3">
    <location>
        <position position="1"/>
    </location>
</feature>
<protein>
    <submittedName>
        <fullName evidence="3">Interleukin-1 receptor accessory protein</fullName>
    </submittedName>
</protein>
<organism evidence="3 4">
    <name type="scientific">Scomber scombrus</name>
    <name type="common">Atlantic mackerel</name>
    <name type="synonym">Scomber vernalis</name>
    <dbReference type="NCBI Taxonomy" id="13677"/>
    <lineage>
        <taxon>Eukaryota</taxon>
        <taxon>Metazoa</taxon>
        <taxon>Chordata</taxon>
        <taxon>Craniata</taxon>
        <taxon>Vertebrata</taxon>
        <taxon>Euteleostomi</taxon>
        <taxon>Actinopterygii</taxon>
        <taxon>Neopterygii</taxon>
        <taxon>Teleostei</taxon>
        <taxon>Neoteleostei</taxon>
        <taxon>Acanthomorphata</taxon>
        <taxon>Pelagiaria</taxon>
        <taxon>Scombriformes</taxon>
        <taxon>Scombridae</taxon>
        <taxon>Scomber</taxon>
    </lineage>
</organism>
<keyword evidence="2" id="KW-0812">Transmembrane</keyword>
<feature type="region of interest" description="Disordered" evidence="1">
    <location>
        <begin position="1"/>
        <end position="25"/>
    </location>
</feature>
<evidence type="ECO:0000313" key="3">
    <source>
        <dbReference type="EMBL" id="CAK6984298.1"/>
    </source>
</evidence>
<feature type="non-terminal residue" evidence="3">
    <location>
        <position position="74"/>
    </location>
</feature>